<dbReference type="STRING" id="1802410.A3H75_01640"/>
<dbReference type="EMBL" id="MGES01000005">
    <property type="protein sequence ID" value="OGL89378.1"/>
    <property type="molecule type" value="Genomic_DNA"/>
</dbReference>
<dbReference type="Gene3D" id="3.40.630.30">
    <property type="match status" value="1"/>
</dbReference>
<dbReference type="InterPro" id="IPR000182">
    <property type="entry name" value="GNAT_dom"/>
</dbReference>
<proteinExistence type="predicted"/>
<dbReference type="AlphaFoldDB" id="A0A1F7VGU7"/>
<reference evidence="2 3" key="1">
    <citation type="journal article" date="2016" name="Nat. Commun.">
        <title>Thousands of microbial genomes shed light on interconnected biogeochemical processes in an aquifer system.</title>
        <authorList>
            <person name="Anantharaman K."/>
            <person name="Brown C.T."/>
            <person name="Hug L.A."/>
            <person name="Sharon I."/>
            <person name="Castelle C.J."/>
            <person name="Probst A.J."/>
            <person name="Thomas B.C."/>
            <person name="Singh A."/>
            <person name="Wilkins M.J."/>
            <person name="Karaoz U."/>
            <person name="Brodie E.L."/>
            <person name="Williams K.H."/>
            <person name="Hubbard S.S."/>
            <person name="Banfield J.F."/>
        </authorList>
    </citation>
    <scope>NUCLEOTIDE SEQUENCE [LARGE SCALE GENOMIC DNA]</scope>
</reference>
<dbReference type="Pfam" id="PF13302">
    <property type="entry name" value="Acetyltransf_3"/>
    <property type="match status" value="1"/>
</dbReference>
<dbReference type="PANTHER" id="PTHR43415">
    <property type="entry name" value="SPERMIDINE N(1)-ACETYLTRANSFERASE"/>
    <property type="match status" value="1"/>
</dbReference>
<dbReference type="InterPro" id="IPR016181">
    <property type="entry name" value="Acyl_CoA_acyltransferase"/>
</dbReference>
<name>A0A1F7VGU7_9BACT</name>
<evidence type="ECO:0000259" key="1">
    <source>
        <dbReference type="Pfam" id="PF13302"/>
    </source>
</evidence>
<sequence length="113" mass="13003">MGLHDIDWPNRNATTGALIGEKQYWGKGYGTDAKMILLNYVFNTLNLHTVSSSVIAFNKRSLGYSSHCGYKIDGVCRACIFREGRYWDRVMLSVMKKDWLPIWRKYQKTGSVC</sequence>
<evidence type="ECO:0000313" key="2">
    <source>
        <dbReference type="EMBL" id="OGL89378.1"/>
    </source>
</evidence>
<feature type="domain" description="N-acetyltransferase" evidence="1">
    <location>
        <begin position="2"/>
        <end position="71"/>
    </location>
</feature>
<accession>A0A1F7VGU7</accession>
<gene>
    <name evidence="2" type="ORF">A3H75_01640</name>
</gene>
<evidence type="ECO:0000313" key="3">
    <source>
        <dbReference type="Proteomes" id="UP000176678"/>
    </source>
</evidence>
<protein>
    <recommendedName>
        <fullName evidence="1">N-acetyltransferase domain-containing protein</fullName>
    </recommendedName>
</protein>
<dbReference type="PANTHER" id="PTHR43415:SF3">
    <property type="entry name" value="GNAT-FAMILY ACETYLTRANSFERASE"/>
    <property type="match status" value="1"/>
</dbReference>
<dbReference type="SUPFAM" id="SSF55729">
    <property type="entry name" value="Acyl-CoA N-acyltransferases (Nat)"/>
    <property type="match status" value="1"/>
</dbReference>
<dbReference type="GO" id="GO:0016747">
    <property type="term" value="F:acyltransferase activity, transferring groups other than amino-acyl groups"/>
    <property type="evidence" value="ECO:0007669"/>
    <property type="project" value="InterPro"/>
</dbReference>
<organism evidence="2 3">
    <name type="scientific">Candidatus Uhrbacteria bacterium RIFCSPLOWO2_02_FULL_51_9</name>
    <dbReference type="NCBI Taxonomy" id="1802410"/>
    <lineage>
        <taxon>Bacteria</taxon>
        <taxon>Candidatus Uhriibacteriota</taxon>
    </lineage>
</organism>
<dbReference type="Proteomes" id="UP000176678">
    <property type="component" value="Unassembled WGS sequence"/>
</dbReference>
<comment type="caution">
    <text evidence="2">The sequence shown here is derived from an EMBL/GenBank/DDBJ whole genome shotgun (WGS) entry which is preliminary data.</text>
</comment>